<evidence type="ECO:0000256" key="2">
    <source>
        <dbReference type="ARBA" id="ARBA00022692"/>
    </source>
</evidence>
<reference evidence="7 8" key="1">
    <citation type="journal article" date="2014" name="Genome Announc.">
        <title>Complete Genome Sequence of Spiroplasma apis B31T (ATCC 33834), a Bacterium Associated with May Disease of Honeybees (Apis mellifera).</title>
        <authorList>
            <person name="Ku C."/>
            <person name="Lo W.S."/>
            <person name="Chen L.L."/>
            <person name="Kuo C.H."/>
        </authorList>
    </citation>
    <scope>NUCLEOTIDE SEQUENCE [LARGE SCALE GENOMIC DNA]</scope>
    <source>
        <strain evidence="7">B31</strain>
    </source>
</reference>
<dbReference type="PIRSF" id="PIRSF006648">
    <property type="entry name" value="DrrB"/>
    <property type="match status" value="1"/>
</dbReference>
<keyword evidence="4 5" id="KW-0472">Membrane</keyword>
<dbReference type="InterPro" id="IPR000412">
    <property type="entry name" value="ABC_2_transport"/>
</dbReference>
<feature type="transmembrane region" description="Helical" evidence="5">
    <location>
        <begin position="167"/>
        <end position="188"/>
    </location>
</feature>
<gene>
    <name evidence="7" type="ORF">SAPIS_v1c06400</name>
</gene>
<dbReference type="PATRIC" id="fig|1276258.3.peg.653"/>
<proteinExistence type="predicted"/>
<dbReference type="GO" id="GO:0043190">
    <property type="term" value="C:ATP-binding cassette (ABC) transporter complex"/>
    <property type="evidence" value="ECO:0007669"/>
    <property type="project" value="InterPro"/>
</dbReference>
<dbReference type="InterPro" id="IPR051784">
    <property type="entry name" value="Nod_factor_ABC_transporter"/>
</dbReference>
<dbReference type="STRING" id="1276258.SAPIS_v1c06400"/>
<accession>V5RL05</accession>
<dbReference type="EMBL" id="CP006682">
    <property type="protein sequence ID" value="AHB36485.1"/>
    <property type="molecule type" value="Genomic_DNA"/>
</dbReference>
<keyword evidence="8" id="KW-1185">Reference proteome</keyword>
<evidence type="ECO:0000256" key="1">
    <source>
        <dbReference type="ARBA" id="ARBA00004141"/>
    </source>
</evidence>
<name>V5RL05_SPIAP</name>
<evidence type="ECO:0000256" key="5">
    <source>
        <dbReference type="SAM" id="Phobius"/>
    </source>
</evidence>
<evidence type="ECO:0000313" key="8">
    <source>
        <dbReference type="Proteomes" id="UP000018550"/>
    </source>
</evidence>
<feature type="domain" description="ABC-2 type transporter transmembrane" evidence="6">
    <location>
        <begin position="4"/>
        <end position="212"/>
    </location>
</feature>
<dbReference type="OrthoDB" id="389221at2"/>
<dbReference type="KEGG" id="sapi:SAPIS_v1c06400"/>
<keyword evidence="3 5" id="KW-1133">Transmembrane helix</keyword>
<feature type="transmembrane region" description="Helical" evidence="5">
    <location>
        <begin position="20"/>
        <end position="42"/>
    </location>
</feature>
<protein>
    <recommendedName>
        <fullName evidence="6">ABC-2 type transporter transmembrane domain-containing protein</fullName>
    </recommendedName>
</protein>
<organism evidence="7 8">
    <name type="scientific">Spiroplasma apis B31</name>
    <dbReference type="NCBI Taxonomy" id="1276258"/>
    <lineage>
        <taxon>Bacteria</taxon>
        <taxon>Bacillati</taxon>
        <taxon>Mycoplasmatota</taxon>
        <taxon>Mollicutes</taxon>
        <taxon>Entomoplasmatales</taxon>
        <taxon>Spiroplasmataceae</taxon>
        <taxon>Spiroplasma</taxon>
    </lineage>
</organism>
<evidence type="ECO:0000313" key="7">
    <source>
        <dbReference type="EMBL" id="AHB36485.1"/>
    </source>
</evidence>
<feature type="transmembrane region" description="Helical" evidence="5">
    <location>
        <begin position="225"/>
        <end position="243"/>
    </location>
</feature>
<evidence type="ECO:0000256" key="4">
    <source>
        <dbReference type="ARBA" id="ARBA00023136"/>
    </source>
</evidence>
<dbReference type="InterPro" id="IPR013525">
    <property type="entry name" value="ABC2_TM"/>
</dbReference>
<dbReference type="RefSeq" id="WP_023789617.1">
    <property type="nucleotide sequence ID" value="NC_022998.1"/>
</dbReference>
<evidence type="ECO:0000256" key="3">
    <source>
        <dbReference type="ARBA" id="ARBA00022989"/>
    </source>
</evidence>
<feature type="transmembrane region" description="Helical" evidence="5">
    <location>
        <begin position="54"/>
        <end position="77"/>
    </location>
</feature>
<feature type="transmembrane region" description="Helical" evidence="5">
    <location>
        <begin position="133"/>
        <end position="155"/>
    </location>
</feature>
<dbReference type="HOGENOM" id="CLU_1115215_0_0_14"/>
<dbReference type="Pfam" id="PF01061">
    <property type="entry name" value="ABC2_membrane"/>
    <property type="match status" value="1"/>
</dbReference>
<dbReference type="PANTHER" id="PTHR43229">
    <property type="entry name" value="NODULATION PROTEIN J"/>
    <property type="match status" value="1"/>
</dbReference>
<keyword evidence="2 5" id="KW-0812">Transmembrane</keyword>
<feature type="transmembrane region" description="Helical" evidence="5">
    <location>
        <begin position="98"/>
        <end position="127"/>
    </location>
</feature>
<dbReference type="Proteomes" id="UP000018550">
    <property type="component" value="Chromosome"/>
</dbReference>
<dbReference type="PANTHER" id="PTHR43229:SF2">
    <property type="entry name" value="NODULATION PROTEIN J"/>
    <property type="match status" value="1"/>
</dbReference>
<dbReference type="GO" id="GO:0140359">
    <property type="term" value="F:ABC-type transporter activity"/>
    <property type="evidence" value="ECO:0007669"/>
    <property type="project" value="InterPro"/>
</dbReference>
<comment type="subcellular location">
    <subcellularLocation>
        <location evidence="1">Membrane</location>
        <topology evidence="1">Multi-pass membrane protein</topology>
    </subcellularLocation>
</comment>
<dbReference type="AlphaFoldDB" id="V5RL05"/>
<evidence type="ECO:0000259" key="6">
    <source>
        <dbReference type="Pfam" id="PF01061"/>
    </source>
</evidence>
<sequence>MKPLIKLQIYKFFKNPFNIIFSVIFPIVWNVTIALLWGKYSIKFHGSDINMMNFIMPSIVIFLILSFTIANVPIILGSDRLDKRIKHISLAEGSRKKYLLSLIIFYYCSYLIIFTINLAISLIFFNLEISARMILTLIFLPLFIFYIHFMLSIIIANNTTTLKNNTFVTIIALYALMFLTGATVPTYVLDPKDIWFKYVQYLSPTGCSVVLMQYLCNGLNTGEVWWLYLILIGYTGLLSYLAVKTFKWE</sequence>